<dbReference type="Proteomes" id="UP000240572">
    <property type="component" value="Unassembled WGS sequence"/>
</dbReference>
<evidence type="ECO:0008006" key="3">
    <source>
        <dbReference type="Google" id="ProtNLM"/>
    </source>
</evidence>
<evidence type="ECO:0000313" key="1">
    <source>
        <dbReference type="EMBL" id="PSK93372.1"/>
    </source>
</evidence>
<dbReference type="EMBL" id="PYGD01000002">
    <property type="protein sequence ID" value="PSK93372.1"/>
    <property type="molecule type" value="Genomic_DNA"/>
</dbReference>
<dbReference type="AlphaFoldDB" id="A0A2P8D833"/>
<organism evidence="1 2">
    <name type="scientific">Taibaiella chishuiensis</name>
    <dbReference type="NCBI Taxonomy" id="1434707"/>
    <lineage>
        <taxon>Bacteria</taxon>
        <taxon>Pseudomonadati</taxon>
        <taxon>Bacteroidota</taxon>
        <taxon>Chitinophagia</taxon>
        <taxon>Chitinophagales</taxon>
        <taxon>Chitinophagaceae</taxon>
        <taxon>Taibaiella</taxon>
    </lineage>
</organism>
<name>A0A2P8D833_9BACT</name>
<evidence type="ECO:0000313" key="2">
    <source>
        <dbReference type="Proteomes" id="UP000240572"/>
    </source>
</evidence>
<protein>
    <recommendedName>
        <fullName evidence="3">Response regulatory domain-containing protein</fullName>
    </recommendedName>
</protein>
<reference evidence="1 2" key="1">
    <citation type="submission" date="2018-03" db="EMBL/GenBank/DDBJ databases">
        <title>Genomic Encyclopedia of Type Strains, Phase III (KMG-III): the genomes of soil and plant-associated and newly described type strains.</title>
        <authorList>
            <person name="Whitman W."/>
        </authorList>
    </citation>
    <scope>NUCLEOTIDE SEQUENCE [LARGE SCALE GENOMIC DNA]</scope>
    <source>
        <strain evidence="1 2">CGMCC 1.12700</strain>
    </source>
</reference>
<proteinExistence type="predicted"/>
<keyword evidence="2" id="KW-1185">Reference proteome</keyword>
<comment type="caution">
    <text evidence="1">The sequence shown here is derived from an EMBL/GenBank/DDBJ whole genome shotgun (WGS) entry which is preliminary data.</text>
</comment>
<gene>
    <name evidence="1" type="ORF">B0I18_102342</name>
</gene>
<sequence>MMNKIEIMVAGHNEQRLQTAASRLEAHFTCIAIPANGTEAAIEQFYRNDLDIVILDHDLEAAATAKLENLLSRQNRDLVWARLTTGDDVIAVAEQALTQYYTARQASVSVQDDALHATRFNITIE</sequence>
<accession>A0A2P8D833</accession>